<evidence type="ECO:0000313" key="1">
    <source>
        <dbReference type="EMBL" id="SMX28985.1"/>
    </source>
</evidence>
<name>A0A238JEY2_9RHOB</name>
<sequence>MPGGTHKARGGWHELRDGARFTLARHLPARFDVSAEACLPLARASRLARQIRQDLWREFRGLRGFSPVILIDVREEGVCVKAGGQFLVSAPVPANLSDRIQALLDSPAHRARWLTWARERAL</sequence>
<dbReference type="AlphaFoldDB" id="A0A238JEY2"/>
<dbReference type="EMBL" id="FXXP01000002">
    <property type="protein sequence ID" value="SMX28985.1"/>
    <property type="molecule type" value="Genomic_DNA"/>
</dbReference>
<organism evidence="1 2">
    <name type="scientific">Pelagimonas phthalicica</name>
    <dbReference type="NCBI Taxonomy" id="1037362"/>
    <lineage>
        <taxon>Bacteria</taxon>
        <taxon>Pseudomonadati</taxon>
        <taxon>Pseudomonadota</taxon>
        <taxon>Alphaproteobacteria</taxon>
        <taxon>Rhodobacterales</taxon>
        <taxon>Roseobacteraceae</taxon>
        <taxon>Pelagimonas</taxon>
    </lineage>
</organism>
<gene>
    <name evidence="1" type="ORF">TRP8649_03113</name>
</gene>
<dbReference type="RefSeq" id="WP_235871946.1">
    <property type="nucleotide sequence ID" value="NZ_FXXP01000002.1"/>
</dbReference>
<accession>A0A238JEY2</accession>
<reference evidence="2" key="1">
    <citation type="submission" date="2017-05" db="EMBL/GenBank/DDBJ databases">
        <authorList>
            <person name="Rodrigo-Torres L."/>
            <person name="Arahal R. D."/>
            <person name="Lucena T."/>
        </authorList>
    </citation>
    <scope>NUCLEOTIDE SEQUENCE [LARGE SCALE GENOMIC DNA]</scope>
    <source>
        <strain evidence="2">CECT 8649</strain>
    </source>
</reference>
<keyword evidence="2" id="KW-1185">Reference proteome</keyword>
<proteinExistence type="predicted"/>
<evidence type="ECO:0000313" key="2">
    <source>
        <dbReference type="Proteomes" id="UP000225972"/>
    </source>
</evidence>
<protein>
    <submittedName>
        <fullName evidence="1">Uncharacterized protein</fullName>
    </submittedName>
</protein>
<dbReference type="Proteomes" id="UP000225972">
    <property type="component" value="Unassembled WGS sequence"/>
</dbReference>